<feature type="region of interest" description="Disordered" evidence="1">
    <location>
        <begin position="1"/>
        <end position="46"/>
    </location>
</feature>
<dbReference type="RefSeq" id="XP_062681016.1">
    <property type="nucleotide sequence ID" value="XM_062823792.1"/>
</dbReference>
<dbReference type="Proteomes" id="UP001278500">
    <property type="component" value="Unassembled WGS sequence"/>
</dbReference>
<gene>
    <name evidence="2" type="ORF">B0H65DRAFT_402600</name>
</gene>
<organism evidence="2 3">
    <name type="scientific">Neurospora tetraspora</name>
    <dbReference type="NCBI Taxonomy" id="94610"/>
    <lineage>
        <taxon>Eukaryota</taxon>
        <taxon>Fungi</taxon>
        <taxon>Dikarya</taxon>
        <taxon>Ascomycota</taxon>
        <taxon>Pezizomycotina</taxon>
        <taxon>Sordariomycetes</taxon>
        <taxon>Sordariomycetidae</taxon>
        <taxon>Sordariales</taxon>
        <taxon>Sordariaceae</taxon>
        <taxon>Neurospora</taxon>
    </lineage>
</organism>
<accession>A0AAE0JE84</accession>
<reference evidence="2" key="2">
    <citation type="submission" date="2023-06" db="EMBL/GenBank/DDBJ databases">
        <authorList>
            <consortium name="Lawrence Berkeley National Laboratory"/>
            <person name="Haridas S."/>
            <person name="Hensen N."/>
            <person name="Bonometti L."/>
            <person name="Westerberg I."/>
            <person name="Brannstrom I.O."/>
            <person name="Guillou S."/>
            <person name="Cros-Aarteil S."/>
            <person name="Calhoun S."/>
            <person name="Kuo A."/>
            <person name="Mondo S."/>
            <person name="Pangilinan J."/>
            <person name="Riley R."/>
            <person name="Labutti K."/>
            <person name="Andreopoulos B."/>
            <person name="Lipzen A."/>
            <person name="Chen C."/>
            <person name="Yanf M."/>
            <person name="Daum C."/>
            <person name="Ng V."/>
            <person name="Clum A."/>
            <person name="Steindorff A."/>
            <person name="Ohm R."/>
            <person name="Martin F."/>
            <person name="Silar P."/>
            <person name="Natvig D."/>
            <person name="Lalanne C."/>
            <person name="Gautier V."/>
            <person name="Ament-Velasquez S.L."/>
            <person name="Kruys A."/>
            <person name="Hutchinson M.I."/>
            <person name="Powell A.J."/>
            <person name="Barry K."/>
            <person name="Miller A.N."/>
            <person name="Grigoriev I.V."/>
            <person name="Debuchy R."/>
            <person name="Gladieux P."/>
            <person name="Thoren M.H."/>
            <person name="Johannesson H."/>
        </authorList>
    </citation>
    <scope>NUCLEOTIDE SEQUENCE</scope>
    <source>
        <strain evidence="2">CBS 560.94</strain>
    </source>
</reference>
<dbReference type="AlphaFoldDB" id="A0AAE0JE84"/>
<reference evidence="2" key="1">
    <citation type="journal article" date="2023" name="Mol. Phylogenet. Evol.">
        <title>Genome-scale phylogeny and comparative genomics of the fungal order Sordariales.</title>
        <authorList>
            <person name="Hensen N."/>
            <person name="Bonometti L."/>
            <person name="Westerberg I."/>
            <person name="Brannstrom I.O."/>
            <person name="Guillou S."/>
            <person name="Cros-Aarteil S."/>
            <person name="Calhoun S."/>
            <person name="Haridas S."/>
            <person name="Kuo A."/>
            <person name="Mondo S."/>
            <person name="Pangilinan J."/>
            <person name="Riley R."/>
            <person name="LaButti K."/>
            <person name="Andreopoulos B."/>
            <person name="Lipzen A."/>
            <person name="Chen C."/>
            <person name="Yan M."/>
            <person name="Daum C."/>
            <person name="Ng V."/>
            <person name="Clum A."/>
            <person name="Steindorff A."/>
            <person name="Ohm R.A."/>
            <person name="Martin F."/>
            <person name="Silar P."/>
            <person name="Natvig D.O."/>
            <person name="Lalanne C."/>
            <person name="Gautier V."/>
            <person name="Ament-Velasquez S.L."/>
            <person name="Kruys A."/>
            <person name="Hutchinson M.I."/>
            <person name="Powell A.J."/>
            <person name="Barry K."/>
            <person name="Miller A.N."/>
            <person name="Grigoriev I.V."/>
            <person name="Debuchy R."/>
            <person name="Gladieux P."/>
            <person name="Hiltunen Thoren M."/>
            <person name="Johannesson H."/>
        </authorList>
    </citation>
    <scope>NUCLEOTIDE SEQUENCE</scope>
    <source>
        <strain evidence="2">CBS 560.94</strain>
    </source>
</reference>
<evidence type="ECO:0000256" key="1">
    <source>
        <dbReference type="SAM" id="MobiDB-lite"/>
    </source>
</evidence>
<keyword evidence="3" id="KW-1185">Reference proteome</keyword>
<feature type="region of interest" description="Disordered" evidence="1">
    <location>
        <begin position="106"/>
        <end position="129"/>
    </location>
</feature>
<evidence type="ECO:0000313" key="3">
    <source>
        <dbReference type="Proteomes" id="UP001278500"/>
    </source>
</evidence>
<dbReference type="EMBL" id="JAUEPP010000005">
    <property type="protein sequence ID" value="KAK3343223.1"/>
    <property type="molecule type" value="Genomic_DNA"/>
</dbReference>
<feature type="non-terminal residue" evidence="2">
    <location>
        <position position="136"/>
    </location>
</feature>
<evidence type="ECO:0000313" key="2">
    <source>
        <dbReference type="EMBL" id="KAK3343223.1"/>
    </source>
</evidence>
<comment type="caution">
    <text evidence="2">The sequence shown here is derived from an EMBL/GenBank/DDBJ whole genome shotgun (WGS) entry which is preliminary data.</text>
</comment>
<protein>
    <submittedName>
        <fullName evidence="2">Uncharacterized protein</fullName>
    </submittedName>
</protein>
<sequence>MATQNPKLGLAGAEKRRKRKARDEDTSDELGDDRTQVPKRVRTGGKPLGSLLRPYFYRSVDPGSARSMKFVWTSQNMQLALWCDGSHETRDNGGGFAVVHNRLKKGSPKEQGHVGRGWPATPTPSSTFTEALALAQ</sequence>
<name>A0AAE0JE84_9PEZI</name>
<proteinExistence type="predicted"/>
<dbReference type="GeneID" id="87860946"/>